<dbReference type="NCBIfam" id="TIGR01730">
    <property type="entry name" value="RND_mfp"/>
    <property type="match status" value="1"/>
</dbReference>
<evidence type="ECO:0000313" key="6">
    <source>
        <dbReference type="Proteomes" id="UP001500936"/>
    </source>
</evidence>
<dbReference type="InterPro" id="IPR051909">
    <property type="entry name" value="MFP_Cation_Efflux"/>
</dbReference>
<dbReference type="PANTHER" id="PTHR30097">
    <property type="entry name" value="CATION EFFLUX SYSTEM PROTEIN CUSB"/>
    <property type="match status" value="1"/>
</dbReference>
<dbReference type="EMBL" id="BAABHB010000004">
    <property type="protein sequence ID" value="GAA4405855.1"/>
    <property type="molecule type" value="Genomic_DNA"/>
</dbReference>
<dbReference type="InterPro" id="IPR006143">
    <property type="entry name" value="RND_pump_MFP"/>
</dbReference>
<evidence type="ECO:0000256" key="3">
    <source>
        <dbReference type="SAM" id="SignalP"/>
    </source>
</evidence>
<evidence type="ECO:0000313" key="5">
    <source>
        <dbReference type="EMBL" id="GAA4405855.1"/>
    </source>
</evidence>
<dbReference type="InterPro" id="IPR058647">
    <property type="entry name" value="BSH_CzcB-like"/>
</dbReference>
<keyword evidence="2" id="KW-0813">Transport</keyword>
<protein>
    <submittedName>
        <fullName evidence="5">Efflux RND transporter periplasmic adaptor subunit</fullName>
    </submittedName>
</protein>
<evidence type="ECO:0000256" key="1">
    <source>
        <dbReference type="ARBA" id="ARBA00009477"/>
    </source>
</evidence>
<feature type="domain" description="CzcB-like barrel-sandwich hybrid" evidence="4">
    <location>
        <begin position="87"/>
        <end position="231"/>
    </location>
</feature>
<dbReference type="Gene3D" id="2.40.420.20">
    <property type="match status" value="1"/>
</dbReference>
<proteinExistence type="inferred from homology"/>
<comment type="similarity">
    <text evidence="1">Belongs to the membrane fusion protein (MFP) (TC 8.A.1) family.</text>
</comment>
<dbReference type="Proteomes" id="UP001500936">
    <property type="component" value="Unassembled WGS sequence"/>
</dbReference>
<feature type="chain" id="PRO_5047399990" evidence="3">
    <location>
        <begin position="23"/>
        <end position="393"/>
    </location>
</feature>
<name>A0ABP8KFW7_9BACT</name>
<sequence>MISIEHLTMKYLLIVAAALTLAACSGKTTEEPDADPLAAQAAPTADQITVTAEQRTAIGIQTGPAQISTVNDEIKANGVVDVPPQYMASVSVPIAGIVKTVPVLAGQQVPKGGTLATLQSLDYIQMQQDYLQAVSQLTFQQQELERQRTLNAEDVGARKRLQQAEAEFGSTRALVRSLDLKLRTLGTAMTALQQGQLSPVIRITSPVSGYVTTTNVHIGQQVSPTDILFDVINRDHMHLELKVYENDAFKVRKGQTILLNDAKLGAETVRGTVFLVGKAFQGEAHTITIHGHVSDERQEQRLIPGMYLNARILTGSRQATTLPEEAVVRKGQEGVIYVEVSPNTFKRIPVRIGSAEQGRVEITPLRPADLSKTVLKGAYPLEAELTKGEGEEE</sequence>
<evidence type="ECO:0000256" key="2">
    <source>
        <dbReference type="ARBA" id="ARBA00022448"/>
    </source>
</evidence>
<feature type="signal peptide" evidence="3">
    <location>
        <begin position="1"/>
        <end position="22"/>
    </location>
</feature>
<organism evidence="5 6">
    <name type="scientific">Nibrella viscosa</name>
    <dbReference type="NCBI Taxonomy" id="1084524"/>
    <lineage>
        <taxon>Bacteria</taxon>
        <taxon>Pseudomonadati</taxon>
        <taxon>Bacteroidota</taxon>
        <taxon>Cytophagia</taxon>
        <taxon>Cytophagales</taxon>
        <taxon>Spirosomataceae</taxon>
        <taxon>Nibrella</taxon>
    </lineage>
</organism>
<dbReference type="PANTHER" id="PTHR30097:SF4">
    <property type="entry name" value="SLR6042 PROTEIN"/>
    <property type="match status" value="1"/>
</dbReference>
<keyword evidence="6" id="KW-1185">Reference proteome</keyword>
<keyword evidence="3" id="KW-0732">Signal</keyword>
<dbReference type="Gene3D" id="1.10.287.470">
    <property type="entry name" value="Helix hairpin bin"/>
    <property type="match status" value="1"/>
</dbReference>
<comment type="caution">
    <text evidence="5">The sequence shown here is derived from an EMBL/GenBank/DDBJ whole genome shotgun (WGS) entry which is preliminary data.</text>
</comment>
<dbReference type="Pfam" id="PF25973">
    <property type="entry name" value="BSH_CzcB"/>
    <property type="match status" value="1"/>
</dbReference>
<dbReference type="SUPFAM" id="SSF111369">
    <property type="entry name" value="HlyD-like secretion proteins"/>
    <property type="match status" value="1"/>
</dbReference>
<reference evidence="6" key="1">
    <citation type="journal article" date="2019" name="Int. J. Syst. Evol. Microbiol.">
        <title>The Global Catalogue of Microorganisms (GCM) 10K type strain sequencing project: providing services to taxonomists for standard genome sequencing and annotation.</title>
        <authorList>
            <consortium name="The Broad Institute Genomics Platform"/>
            <consortium name="The Broad Institute Genome Sequencing Center for Infectious Disease"/>
            <person name="Wu L."/>
            <person name="Ma J."/>
        </authorList>
    </citation>
    <scope>NUCLEOTIDE SEQUENCE [LARGE SCALE GENOMIC DNA]</scope>
    <source>
        <strain evidence="6">JCM 17925</strain>
    </source>
</reference>
<gene>
    <name evidence="5" type="ORF">GCM10023187_24680</name>
</gene>
<dbReference type="Gene3D" id="2.40.50.100">
    <property type="match status" value="1"/>
</dbReference>
<evidence type="ECO:0000259" key="4">
    <source>
        <dbReference type="Pfam" id="PF25973"/>
    </source>
</evidence>
<accession>A0ABP8KFW7</accession>